<dbReference type="Proteomes" id="UP000321248">
    <property type="component" value="Unassembled WGS sequence"/>
</dbReference>
<reference evidence="4 5" key="1">
    <citation type="submission" date="2019-08" db="EMBL/GenBank/DDBJ databases">
        <authorList>
            <person name="Karlyshev A.V."/>
        </authorList>
    </citation>
    <scope>NUCLEOTIDE SEQUENCE [LARGE SCALE GENOMIC DNA]</scope>
    <source>
        <strain evidence="4 5">Alg18-2.2</strain>
    </source>
</reference>
<evidence type="ECO:0000313" key="5">
    <source>
        <dbReference type="Proteomes" id="UP000321248"/>
    </source>
</evidence>
<comment type="caution">
    <text evidence="4">The sequence shown here is derived from an EMBL/GenBank/DDBJ whole genome shotgun (WGS) entry which is preliminary data.</text>
</comment>
<feature type="compositionally biased region" description="Polar residues" evidence="1">
    <location>
        <begin position="138"/>
        <end position="148"/>
    </location>
</feature>
<dbReference type="Gene3D" id="3.30.110.90">
    <property type="entry name" value="Amidohydrolase"/>
    <property type="match status" value="1"/>
</dbReference>
<dbReference type="GO" id="GO:0016810">
    <property type="term" value="F:hydrolase activity, acting on carbon-nitrogen (but not peptide) bonds"/>
    <property type="evidence" value="ECO:0007669"/>
    <property type="project" value="InterPro"/>
</dbReference>
<dbReference type="AlphaFoldDB" id="A0A5C8KXM1"/>
<feature type="chain" id="PRO_5022838120" evidence="2">
    <location>
        <begin position="19"/>
        <end position="449"/>
    </location>
</feature>
<feature type="region of interest" description="Disordered" evidence="1">
    <location>
        <begin position="129"/>
        <end position="148"/>
    </location>
</feature>
<dbReference type="Gene3D" id="3.20.20.140">
    <property type="entry name" value="Metal-dependent hydrolases"/>
    <property type="match status" value="2"/>
</dbReference>
<evidence type="ECO:0000313" key="4">
    <source>
        <dbReference type="EMBL" id="TXK64333.1"/>
    </source>
</evidence>
<keyword evidence="5" id="KW-1185">Reference proteome</keyword>
<accession>A0A5C8KXM1</accession>
<organism evidence="4 5">
    <name type="scientific">Alkalisalibacterium limincola</name>
    <dbReference type="NCBI Taxonomy" id="2699169"/>
    <lineage>
        <taxon>Bacteria</taxon>
        <taxon>Pseudomonadati</taxon>
        <taxon>Pseudomonadota</taxon>
        <taxon>Gammaproteobacteria</taxon>
        <taxon>Lysobacterales</taxon>
        <taxon>Lysobacteraceae</taxon>
        <taxon>Alkalisalibacterium</taxon>
    </lineage>
</organism>
<dbReference type="Gene3D" id="1.20.58.520">
    <property type="entry name" value="Amidohydrolase"/>
    <property type="match status" value="1"/>
</dbReference>
<dbReference type="EMBL" id="VRTS01000003">
    <property type="protein sequence ID" value="TXK64333.1"/>
    <property type="molecule type" value="Genomic_DNA"/>
</dbReference>
<dbReference type="InterPro" id="IPR051781">
    <property type="entry name" value="Metallo-dep_Hydrolase"/>
</dbReference>
<evidence type="ECO:0000256" key="1">
    <source>
        <dbReference type="SAM" id="MobiDB-lite"/>
    </source>
</evidence>
<dbReference type="InterPro" id="IPR006680">
    <property type="entry name" value="Amidohydro-rel"/>
</dbReference>
<feature type="domain" description="Amidohydrolase-related" evidence="3">
    <location>
        <begin position="74"/>
        <end position="430"/>
    </location>
</feature>
<evidence type="ECO:0000259" key="3">
    <source>
        <dbReference type="Pfam" id="PF01979"/>
    </source>
</evidence>
<dbReference type="RefSeq" id="WP_147891145.1">
    <property type="nucleotide sequence ID" value="NZ_VRTS01000003.1"/>
</dbReference>
<dbReference type="InterPro" id="IPR011059">
    <property type="entry name" value="Metal-dep_hydrolase_composite"/>
</dbReference>
<dbReference type="PANTHER" id="PTHR43135">
    <property type="entry name" value="ALPHA-D-RIBOSE 1-METHYLPHOSPHONATE 5-TRIPHOSPHATE DIPHOSPHATASE"/>
    <property type="match status" value="1"/>
</dbReference>
<dbReference type="SUPFAM" id="SSF51338">
    <property type="entry name" value="Composite domain of metallo-dependent hydrolases"/>
    <property type="match status" value="1"/>
</dbReference>
<sequence>MRAVVLVLGLMLAPLAGASPIAFTGVNVVPMDEERQLPDHTVVVDAGRIVAVGPVGEVEVPEGARVVDGRGHWLMPGLAEMHGHVPPVAQAAALDNVLDLFLANGVTTVRGVLGEPGHLALRDSLASGERQGPRLLTSGPSLNGNTVGSPEQAVELVEAQKAAGYDLAKLHPGLTLENFDAIMEAANRVGLPVVGHVPAAAGIEHALSMGMACIEHMDDYVRGLVPEDRPERTASPGFFGLDAAMAADRARIPVLVEATRSSGAAISPTETLMVSILGSTPAEEMLDWPEMKYVAPATKAQWQASRAGAQSAQGFSRERADRFLQLRRELLKALHDGGVPIVLGSDAPQVFNVPGFSAHREMALMVEAGLTPFQALRTGTVEVARHIGAEGHRGVVAPGMAADLVLLGADPLADIANAGRIEGVMVAGRWYDRADLDARLARVEQAVGE</sequence>
<dbReference type="OrthoDB" id="9807210at2"/>
<proteinExistence type="predicted"/>
<dbReference type="Gene3D" id="2.30.40.10">
    <property type="entry name" value="Urease, subunit C, domain 1"/>
    <property type="match status" value="2"/>
</dbReference>
<gene>
    <name evidence="4" type="ORF">FU658_05380</name>
</gene>
<feature type="signal peptide" evidence="2">
    <location>
        <begin position="1"/>
        <end position="18"/>
    </location>
</feature>
<dbReference type="SUPFAM" id="SSF51556">
    <property type="entry name" value="Metallo-dependent hydrolases"/>
    <property type="match status" value="1"/>
</dbReference>
<protein>
    <submittedName>
        <fullName evidence="4">Amidohydrolase family protein</fullName>
    </submittedName>
</protein>
<keyword evidence="2" id="KW-0732">Signal</keyword>
<dbReference type="Pfam" id="PF01979">
    <property type="entry name" value="Amidohydro_1"/>
    <property type="match status" value="1"/>
</dbReference>
<dbReference type="PANTHER" id="PTHR43135:SF3">
    <property type="entry name" value="ALPHA-D-RIBOSE 1-METHYLPHOSPHONATE 5-TRIPHOSPHATE DIPHOSPHATASE"/>
    <property type="match status" value="1"/>
</dbReference>
<name>A0A5C8KXM1_9GAMM</name>
<evidence type="ECO:0000256" key="2">
    <source>
        <dbReference type="SAM" id="SignalP"/>
    </source>
</evidence>
<dbReference type="InterPro" id="IPR032466">
    <property type="entry name" value="Metal_Hydrolase"/>
</dbReference>